<dbReference type="EMBL" id="VBAM01000136">
    <property type="protein sequence ID" value="TMJ13932.1"/>
    <property type="molecule type" value="Genomic_DNA"/>
</dbReference>
<dbReference type="GO" id="GO:0008453">
    <property type="term" value="F:alanine-glyoxylate transaminase activity"/>
    <property type="evidence" value="ECO:0007669"/>
    <property type="project" value="TreeGrafter"/>
</dbReference>
<protein>
    <submittedName>
        <fullName evidence="11">Alanine--glyoxylate aminotransferase family protein</fullName>
    </submittedName>
</protein>
<evidence type="ECO:0000256" key="6">
    <source>
        <dbReference type="PIRSR" id="PIRSR000524-1"/>
    </source>
</evidence>
<evidence type="ECO:0000256" key="1">
    <source>
        <dbReference type="ARBA" id="ARBA00001933"/>
    </source>
</evidence>
<dbReference type="InterPro" id="IPR015421">
    <property type="entry name" value="PyrdxlP-dep_Trfase_major"/>
</dbReference>
<dbReference type="PANTHER" id="PTHR21152">
    <property type="entry name" value="AMINOTRANSFERASE CLASS V"/>
    <property type="match status" value="1"/>
</dbReference>
<organism evidence="11 12">
    <name type="scientific">Candidatus Segetimicrobium genomatis</name>
    <dbReference type="NCBI Taxonomy" id="2569760"/>
    <lineage>
        <taxon>Bacteria</taxon>
        <taxon>Bacillati</taxon>
        <taxon>Candidatus Sysuimicrobiota</taxon>
        <taxon>Candidatus Sysuimicrobiia</taxon>
        <taxon>Candidatus Sysuimicrobiales</taxon>
        <taxon>Candidatus Segetimicrobiaceae</taxon>
        <taxon>Candidatus Segetimicrobium</taxon>
    </lineage>
</organism>
<dbReference type="Gene3D" id="3.90.1150.10">
    <property type="entry name" value="Aspartate Aminotransferase, domain 1"/>
    <property type="match status" value="1"/>
</dbReference>
<keyword evidence="3 11" id="KW-0032">Aminotransferase</keyword>
<evidence type="ECO:0000313" key="11">
    <source>
        <dbReference type="EMBL" id="TMJ13932.1"/>
    </source>
</evidence>
<reference evidence="11 12" key="1">
    <citation type="journal article" date="2019" name="Nat. Microbiol.">
        <title>Mediterranean grassland soil C-N compound turnover is dependent on rainfall and depth, and is mediated by genomically divergent microorganisms.</title>
        <authorList>
            <person name="Diamond S."/>
            <person name="Andeer P.F."/>
            <person name="Li Z."/>
            <person name="Crits-Christoph A."/>
            <person name="Burstein D."/>
            <person name="Anantharaman K."/>
            <person name="Lane K.R."/>
            <person name="Thomas B.C."/>
            <person name="Pan C."/>
            <person name="Northen T.R."/>
            <person name="Banfield J.F."/>
        </authorList>
    </citation>
    <scope>NUCLEOTIDE SEQUENCE [LARGE SCALE GENOMIC DNA]</scope>
    <source>
        <strain evidence="11">NP_5</strain>
    </source>
</reference>
<dbReference type="InterPro" id="IPR015424">
    <property type="entry name" value="PyrdxlP-dep_Trfase"/>
</dbReference>
<proteinExistence type="inferred from homology"/>
<dbReference type="PIRSF" id="PIRSF000524">
    <property type="entry name" value="SPT"/>
    <property type="match status" value="1"/>
</dbReference>
<feature type="modified residue" description="N6-(pyridoxal phosphate)lysine" evidence="7">
    <location>
        <position position="191"/>
    </location>
</feature>
<sequence length="388" mass="41881">MRETNLLIPGPTPLPPRVLQAMGRQMINHRGPEFGRIMAEILEGLRAVFRTRNDIIPLVCSGTGGLEASVVNCLSPGDRVLSVNNGHFCERYAEIAERYGARVDRVLAEWGLPVPLDAIAERARTARGEYRAILVTQSETSTGVHNDVRAIRAALGDHPALLMVDAVSSLGAIPLETDAWGVDVVITGSQKALMSPPGMAFVSVSDRAWAASQRATTPRFYLDLGRGRTEIHTPNPSTPFTTAVTVAYAVHEALALIREEGLERVFERHRRMAQMVRAGIRGMGLTPLPDDAHAVDTVTVVRMPAGLDANEVVARARERYHVVLGGGIRRLEHAVVRIGHLGYTQPETLVAGLEALGRTLGDLGYRVGTGAGVDAARRSLRAAAGRRS</sequence>
<evidence type="ECO:0000256" key="4">
    <source>
        <dbReference type="ARBA" id="ARBA00022679"/>
    </source>
</evidence>
<keyword evidence="5 7" id="KW-0663">Pyridoxal phosphate</keyword>
<dbReference type="Proteomes" id="UP000320393">
    <property type="component" value="Unassembled WGS sequence"/>
</dbReference>
<dbReference type="FunFam" id="3.40.640.10:FF:000027">
    <property type="entry name" value="Serine--pyruvate aminotransferase, mitochondrial"/>
    <property type="match status" value="1"/>
</dbReference>
<keyword evidence="4 11" id="KW-0808">Transferase</keyword>
<evidence type="ECO:0000256" key="2">
    <source>
        <dbReference type="ARBA" id="ARBA00009236"/>
    </source>
</evidence>
<evidence type="ECO:0000256" key="9">
    <source>
        <dbReference type="RuleBase" id="RU004504"/>
    </source>
</evidence>
<evidence type="ECO:0000256" key="7">
    <source>
        <dbReference type="PIRSR" id="PIRSR000524-50"/>
    </source>
</evidence>
<evidence type="ECO:0000259" key="10">
    <source>
        <dbReference type="Pfam" id="PF00266"/>
    </source>
</evidence>
<feature type="binding site" evidence="6">
    <location>
        <position position="337"/>
    </location>
    <ligand>
        <name>substrate</name>
    </ligand>
</feature>
<evidence type="ECO:0000256" key="8">
    <source>
        <dbReference type="RuleBase" id="RU004075"/>
    </source>
</evidence>
<gene>
    <name evidence="11" type="ORF">E6H02_04285</name>
</gene>
<name>A0A537M107_9BACT</name>
<comment type="cofactor">
    <cofactor evidence="1 7 9">
        <name>pyridoxal 5'-phosphate</name>
        <dbReference type="ChEBI" id="CHEBI:597326"/>
    </cofactor>
</comment>
<evidence type="ECO:0000256" key="3">
    <source>
        <dbReference type="ARBA" id="ARBA00022576"/>
    </source>
</evidence>
<dbReference type="InterPro" id="IPR024169">
    <property type="entry name" value="SP_NH2Trfase/AEP_transaminase"/>
</dbReference>
<evidence type="ECO:0000313" key="12">
    <source>
        <dbReference type="Proteomes" id="UP000320393"/>
    </source>
</evidence>
<dbReference type="GO" id="GO:0019265">
    <property type="term" value="P:glycine biosynthetic process, by transamination of glyoxylate"/>
    <property type="evidence" value="ECO:0007669"/>
    <property type="project" value="TreeGrafter"/>
</dbReference>
<dbReference type="PANTHER" id="PTHR21152:SF40">
    <property type="entry name" value="ALANINE--GLYOXYLATE AMINOTRANSFERASE"/>
    <property type="match status" value="1"/>
</dbReference>
<dbReference type="InterPro" id="IPR000192">
    <property type="entry name" value="Aminotrans_V_dom"/>
</dbReference>
<accession>A0A537M107</accession>
<dbReference type="GO" id="GO:0004760">
    <property type="term" value="F:L-serine-pyruvate transaminase activity"/>
    <property type="evidence" value="ECO:0007669"/>
    <property type="project" value="TreeGrafter"/>
</dbReference>
<dbReference type="InterPro" id="IPR020578">
    <property type="entry name" value="Aminotrans_V_PyrdxlP_BS"/>
</dbReference>
<comment type="similarity">
    <text evidence="2 8">Belongs to the class-V pyridoxal-phosphate-dependent aminotransferase family.</text>
</comment>
<feature type="domain" description="Aminotransferase class V" evidence="10">
    <location>
        <begin position="6"/>
        <end position="311"/>
    </location>
</feature>
<dbReference type="Pfam" id="PF00266">
    <property type="entry name" value="Aminotran_5"/>
    <property type="match status" value="1"/>
</dbReference>
<dbReference type="Gene3D" id="3.40.640.10">
    <property type="entry name" value="Type I PLP-dependent aspartate aminotransferase-like (Major domain)"/>
    <property type="match status" value="1"/>
</dbReference>
<evidence type="ECO:0000256" key="5">
    <source>
        <dbReference type="ARBA" id="ARBA00022898"/>
    </source>
</evidence>
<dbReference type="PROSITE" id="PS00595">
    <property type="entry name" value="AA_TRANSFER_CLASS_5"/>
    <property type="match status" value="1"/>
</dbReference>
<dbReference type="SUPFAM" id="SSF53383">
    <property type="entry name" value="PLP-dependent transferases"/>
    <property type="match status" value="1"/>
</dbReference>
<dbReference type="AlphaFoldDB" id="A0A537M107"/>
<comment type="caution">
    <text evidence="11">The sequence shown here is derived from an EMBL/GenBank/DDBJ whole genome shotgun (WGS) entry which is preliminary data.</text>
</comment>
<dbReference type="InterPro" id="IPR015422">
    <property type="entry name" value="PyrdxlP-dep_Trfase_small"/>
</dbReference>